<protein>
    <submittedName>
        <fullName evidence="2 3">Uncharacterized protein</fullName>
    </submittedName>
</protein>
<accession>A0A0R0KC69</accession>
<dbReference type="InParanoid" id="A0A0R0KC69"/>
<evidence type="ECO:0000313" key="2">
    <source>
        <dbReference type="EMBL" id="KRH64560.1"/>
    </source>
</evidence>
<evidence type="ECO:0000256" key="1">
    <source>
        <dbReference type="SAM" id="MobiDB-lite"/>
    </source>
</evidence>
<sequence>MLSEMEFEEEFSFPFVAVATEEKAPNAVTEEKPAEDENANAKEASANDDEARK</sequence>
<dbReference type="Proteomes" id="UP000008827">
    <property type="component" value="Chromosome 4"/>
</dbReference>
<evidence type="ECO:0000313" key="3">
    <source>
        <dbReference type="EnsemblPlants" id="KRH64560"/>
    </source>
</evidence>
<dbReference type="AlphaFoldDB" id="A0A0R0KC69"/>
<keyword evidence="4" id="KW-1185">Reference proteome</keyword>
<organism evidence="2">
    <name type="scientific">Glycine max</name>
    <name type="common">Soybean</name>
    <name type="synonym">Glycine hispida</name>
    <dbReference type="NCBI Taxonomy" id="3847"/>
    <lineage>
        <taxon>Eukaryota</taxon>
        <taxon>Viridiplantae</taxon>
        <taxon>Streptophyta</taxon>
        <taxon>Embryophyta</taxon>
        <taxon>Tracheophyta</taxon>
        <taxon>Spermatophyta</taxon>
        <taxon>Magnoliopsida</taxon>
        <taxon>eudicotyledons</taxon>
        <taxon>Gunneridae</taxon>
        <taxon>Pentapetalae</taxon>
        <taxon>rosids</taxon>
        <taxon>fabids</taxon>
        <taxon>Fabales</taxon>
        <taxon>Fabaceae</taxon>
        <taxon>Papilionoideae</taxon>
        <taxon>50 kb inversion clade</taxon>
        <taxon>NPAAA clade</taxon>
        <taxon>indigoferoid/millettioid clade</taxon>
        <taxon>Phaseoleae</taxon>
        <taxon>Glycine</taxon>
        <taxon>Glycine subgen. Soja</taxon>
    </lineage>
</organism>
<reference evidence="2" key="3">
    <citation type="submission" date="2018-07" db="EMBL/GenBank/DDBJ databases">
        <title>WGS assembly of Glycine max.</title>
        <authorList>
            <person name="Schmutz J."/>
            <person name="Cannon S."/>
            <person name="Schlueter J."/>
            <person name="Ma J."/>
            <person name="Mitros T."/>
            <person name="Nelson W."/>
            <person name="Hyten D."/>
            <person name="Song Q."/>
            <person name="Thelen J."/>
            <person name="Cheng J."/>
            <person name="Xu D."/>
            <person name="Hellsten U."/>
            <person name="May G."/>
            <person name="Yu Y."/>
            <person name="Sakurai T."/>
            <person name="Umezawa T."/>
            <person name="Bhattacharyya M."/>
            <person name="Sandhu D."/>
            <person name="Valliyodan B."/>
            <person name="Lindquist E."/>
            <person name="Peto M."/>
            <person name="Grant D."/>
            <person name="Shu S."/>
            <person name="Goodstein D."/>
            <person name="Barry K."/>
            <person name="Futrell-Griggs M."/>
            <person name="Abernathy B."/>
            <person name="Du J."/>
            <person name="Tian Z."/>
            <person name="Zhu L."/>
            <person name="Gill N."/>
            <person name="Joshi T."/>
            <person name="Libault M."/>
            <person name="Sethuraman A."/>
            <person name="Zhang X."/>
            <person name="Shinozaki K."/>
            <person name="Nguyen H."/>
            <person name="Wing R."/>
            <person name="Cregan P."/>
            <person name="Specht J."/>
            <person name="Grimwood J."/>
            <person name="Rokhsar D."/>
            <person name="Stacey G."/>
            <person name="Shoemaker R."/>
            <person name="Jackson S."/>
        </authorList>
    </citation>
    <scope>NUCLEOTIDE SEQUENCE</scope>
    <source>
        <tissue evidence="2">Callus</tissue>
    </source>
</reference>
<dbReference type="EnsemblPlants" id="KRH64560">
    <property type="protein sequence ID" value="KRH64560"/>
    <property type="gene ID" value="GLYMA_04G241600"/>
</dbReference>
<reference evidence="3" key="2">
    <citation type="submission" date="2018-02" db="UniProtKB">
        <authorList>
            <consortium name="EnsemblPlants"/>
        </authorList>
    </citation>
    <scope>IDENTIFICATION</scope>
    <source>
        <strain evidence="3">Williams 82</strain>
    </source>
</reference>
<name>A0A0R0KC69_SOYBN</name>
<gene>
    <name evidence="2" type="ORF">GLYMA_04G241600</name>
</gene>
<evidence type="ECO:0000313" key="4">
    <source>
        <dbReference type="Proteomes" id="UP000008827"/>
    </source>
</evidence>
<dbReference type="EMBL" id="CM000837">
    <property type="protein sequence ID" value="KRH64560.1"/>
    <property type="molecule type" value="Genomic_DNA"/>
</dbReference>
<dbReference type="Gramene" id="KRH64560">
    <property type="protein sequence ID" value="KRH64560"/>
    <property type="gene ID" value="GLYMA_04G241600"/>
</dbReference>
<feature type="compositionally biased region" description="Basic and acidic residues" evidence="1">
    <location>
        <begin position="22"/>
        <end position="32"/>
    </location>
</feature>
<reference evidence="2 3" key="1">
    <citation type="journal article" date="2010" name="Nature">
        <title>Genome sequence of the palaeopolyploid soybean.</title>
        <authorList>
            <person name="Schmutz J."/>
            <person name="Cannon S.B."/>
            <person name="Schlueter J."/>
            <person name="Ma J."/>
            <person name="Mitros T."/>
            <person name="Nelson W."/>
            <person name="Hyten D.L."/>
            <person name="Song Q."/>
            <person name="Thelen J.J."/>
            <person name="Cheng J."/>
            <person name="Xu D."/>
            <person name="Hellsten U."/>
            <person name="May G.D."/>
            <person name="Yu Y."/>
            <person name="Sakurai T."/>
            <person name="Umezawa T."/>
            <person name="Bhattacharyya M.K."/>
            <person name="Sandhu D."/>
            <person name="Valliyodan B."/>
            <person name="Lindquist E."/>
            <person name="Peto M."/>
            <person name="Grant D."/>
            <person name="Shu S."/>
            <person name="Goodstein D."/>
            <person name="Barry K."/>
            <person name="Futrell-Griggs M."/>
            <person name="Abernathy B."/>
            <person name="Du J."/>
            <person name="Tian Z."/>
            <person name="Zhu L."/>
            <person name="Gill N."/>
            <person name="Joshi T."/>
            <person name="Libault M."/>
            <person name="Sethuraman A."/>
            <person name="Zhang X.-C."/>
            <person name="Shinozaki K."/>
            <person name="Nguyen H.T."/>
            <person name="Wing R.A."/>
            <person name="Cregan P."/>
            <person name="Specht J."/>
            <person name="Grimwood J."/>
            <person name="Rokhsar D."/>
            <person name="Stacey G."/>
            <person name="Shoemaker R.C."/>
            <person name="Jackson S.A."/>
        </authorList>
    </citation>
    <scope>NUCLEOTIDE SEQUENCE [LARGE SCALE GENOMIC DNA]</scope>
    <source>
        <strain evidence="3">cv. Williams 82</strain>
        <tissue evidence="2">Callus</tissue>
    </source>
</reference>
<proteinExistence type="predicted"/>
<feature type="region of interest" description="Disordered" evidence="1">
    <location>
        <begin position="22"/>
        <end position="53"/>
    </location>
</feature>